<proteinExistence type="predicted"/>
<dbReference type="Proteomes" id="UP000015103">
    <property type="component" value="Unassembled WGS sequence"/>
</dbReference>
<dbReference type="InterPro" id="IPR036322">
    <property type="entry name" value="WD40_repeat_dom_sf"/>
</dbReference>
<evidence type="ECO:0000313" key="3">
    <source>
        <dbReference type="EnsemblMetazoa" id="RPRC002916-PA"/>
    </source>
</evidence>
<reference evidence="3" key="1">
    <citation type="submission" date="2015-05" db="UniProtKB">
        <authorList>
            <consortium name="EnsemblMetazoa"/>
        </authorList>
    </citation>
    <scope>IDENTIFICATION</scope>
</reference>
<keyword evidence="4" id="KW-1185">Reference proteome</keyword>
<dbReference type="AlphaFoldDB" id="T1HFU4"/>
<dbReference type="STRING" id="13249.T1HFU4"/>
<evidence type="ECO:0000256" key="1">
    <source>
        <dbReference type="ARBA" id="ARBA00022574"/>
    </source>
</evidence>
<organism evidence="3 4">
    <name type="scientific">Rhodnius prolixus</name>
    <name type="common">Triatomid bug</name>
    <dbReference type="NCBI Taxonomy" id="13249"/>
    <lineage>
        <taxon>Eukaryota</taxon>
        <taxon>Metazoa</taxon>
        <taxon>Ecdysozoa</taxon>
        <taxon>Arthropoda</taxon>
        <taxon>Hexapoda</taxon>
        <taxon>Insecta</taxon>
        <taxon>Pterygota</taxon>
        <taxon>Neoptera</taxon>
        <taxon>Paraneoptera</taxon>
        <taxon>Hemiptera</taxon>
        <taxon>Heteroptera</taxon>
        <taxon>Panheteroptera</taxon>
        <taxon>Cimicomorpha</taxon>
        <taxon>Reduviidae</taxon>
        <taxon>Triatominae</taxon>
        <taxon>Rhodnius</taxon>
    </lineage>
</organism>
<protein>
    <submittedName>
        <fullName evidence="3">F-box domain-containing protein</fullName>
    </submittedName>
</protein>
<dbReference type="EMBL" id="ACPB03003846">
    <property type="status" value="NOT_ANNOTATED_CDS"/>
    <property type="molecule type" value="Genomic_DNA"/>
</dbReference>
<dbReference type="VEuPathDB" id="VectorBase:RPRC002916"/>
<dbReference type="EnsemblMetazoa" id="RPRC002916-RA">
    <property type="protein sequence ID" value="RPRC002916-PA"/>
    <property type="gene ID" value="RPRC002916"/>
</dbReference>
<dbReference type="Gene3D" id="1.20.1280.50">
    <property type="match status" value="1"/>
</dbReference>
<evidence type="ECO:0000313" key="4">
    <source>
        <dbReference type="Proteomes" id="UP000015103"/>
    </source>
</evidence>
<dbReference type="InterPro" id="IPR042627">
    <property type="entry name" value="FBXW2"/>
</dbReference>
<accession>T1HFU4</accession>
<keyword evidence="2" id="KW-0677">Repeat</keyword>
<dbReference type="Pfam" id="PF12937">
    <property type="entry name" value="F-box-like"/>
    <property type="match status" value="1"/>
</dbReference>
<dbReference type="SMART" id="SM00256">
    <property type="entry name" value="FBOX"/>
    <property type="match status" value="1"/>
</dbReference>
<dbReference type="InterPro" id="IPR036047">
    <property type="entry name" value="F-box-like_dom_sf"/>
</dbReference>
<dbReference type="SUPFAM" id="SSF81383">
    <property type="entry name" value="F-box domain"/>
    <property type="match status" value="1"/>
</dbReference>
<dbReference type="PANTHER" id="PTHR44436:SF1">
    <property type="entry name" value="F-BOX_WD REPEAT-CONTAINING PROTEIN 2"/>
    <property type="match status" value="1"/>
</dbReference>
<dbReference type="InterPro" id="IPR001810">
    <property type="entry name" value="F-box_dom"/>
</dbReference>
<dbReference type="HOGENOM" id="CLU_1483794_0_0_1"/>
<name>T1HFU4_RHOPR</name>
<dbReference type="PANTHER" id="PTHR44436">
    <property type="entry name" value="F-BOX/WD REPEAT-CONTAINING PROTEIN 2"/>
    <property type="match status" value="1"/>
</dbReference>
<dbReference type="SUPFAM" id="SSF50978">
    <property type="entry name" value="WD40 repeat-like"/>
    <property type="match status" value="1"/>
</dbReference>
<dbReference type="PROSITE" id="PS50181">
    <property type="entry name" value="FBOX"/>
    <property type="match status" value="1"/>
</dbReference>
<evidence type="ECO:0000256" key="2">
    <source>
        <dbReference type="ARBA" id="ARBA00022737"/>
    </source>
</evidence>
<keyword evidence="1" id="KW-0853">WD repeat</keyword>
<dbReference type="InParanoid" id="T1HFU4"/>
<sequence>MDLFSLPIEILEQIFKHLELNDLLSCSMVCKEWRSGINQDFIWRRKCLENKYEPDLIEISTTHKFIDDYETDNEENGDSLEPPGYWRKVYNWYSALAFNWLNGNFINYKLSITQSPVYCLDCDGQTIATGHEDANIYVWFVILRLFNVEYVNDSAVSDYSSVSLNNHAMFTIRLSNPIYTNH</sequence>